<comment type="caution">
    <text evidence="1">The sequence shown here is derived from an EMBL/GenBank/DDBJ whole genome shotgun (WGS) entry which is preliminary data.</text>
</comment>
<dbReference type="AlphaFoldDB" id="A0A840V8D8"/>
<organism evidence="1 2">
    <name type="scientific">Haloferula luteola</name>
    <dbReference type="NCBI Taxonomy" id="595692"/>
    <lineage>
        <taxon>Bacteria</taxon>
        <taxon>Pseudomonadati</taxon>
        <taxon>Verrucomicrobiota</taxon>
        <taxon>Verrucomicrobiia</taxon>
        <taxon>Verrucomicrobiales</taxon>
        <taxon>Verrucomicrobiaceae</taxon>
        <taxon>Haloferula</taxon>
    </lineage>
</organism>
<gene>
    <name evidence="1" type="ORF">HNR46_003572</name>
</gene>
<protein>
    <submittedName>
        <fullName evidence="1">Uncharacterized protein</fullName>
    </submittedName>
</protein>
<accession>A0A840V8D8</accession>
<keyword evidence="2" id="KW-1185">Reference proteome</keyword>
<evidence type="ECO:0000313" key="1">
    <source>
        <dbReference type="EMBL" id="MBB5353316.1"/>
    </source>
</evidence>
<proteinExistence type="predicted"/>
<name>A0A840V8D8_9BACT</name>
<reference evidence="1 2" key="1">
    <citation type="submission" date="2020-08" db="EMBL/GenBank/DDBJ databases">
        <title>Genomic Encyclopedia of Type Strains, Phase IV (KMG-IV): sequencing the most valuable type-strain genomes for metagenomic binning, comparative biology and taxonomic classification.</title>
        <authorList>
            <person name="Goeker M."/>
        </authorList>
    </citation>
    <scope>NUCLEOTIDE SEQUENCE [LARGE SCALE GENOMIC DNA]</scope>
    <source>
        <strain evidence="1 2">YC6886</strain>
    </source>
</reference>
<sequence length="37" mass="3941">MGIPHDLPHPLRLKAADLPHREAALVGGEDLGETLSL</sequence>
<evidence type="ECO:0000313" key="2">
    <source>
        <dbReference type="Proteomes" id="UP000557717"/>
    </source>
</evidence>
<dbReference type="EMBL" id="JACHFD010000024">
    <property type="protein sequence ID" value="MBB5353316.1"/>
    <property type="molecule type" value="Genomic_DNA"/>
</dbReference>
<dbReference type="Proteomes" id="UP000557717">
    <property type="component" value="Unassembled WGS sequence"/>
</dbReference>